<sequence length="104" mass="11977">MTRLLSRYPRLLGTLAHPRRLALRTYATTPASRSSSSSFFYQYGNPLLTVLLYSSGFAYTYHLIFQFLLADEVREEKERELDQLRLRLAELEEIAKNSPSASSN</sequence>
<organism evidence="2 3">
    <name type="scientific">Dimargaris cristalligena</name>
    <dbReference type="NCBI Taxonomy" id="215637"/>
    <lineage>
        <taxon>Eukaryota</taxon>
        <taxon>Fungi</taxon>
        <taxon>Fungi incertae sedis</taxon>
        <taxon>Zoopagomycota</taxon>
        <taxon>Kickxellomycotina</taxon>
        <taxon>Dimargaritomycetes</taxon>
        <taxon>Dimargaritales</taxon>
        <taxon>Dimargaritaceae</taxon>
        <taxon>Dimargaris</taxon>
    </lineage>
</organism>
<gene>
    <name evidence="2" type="ORF">BJ085DRAFT_39819</name>
</gene>
<keyword evidence="3" id="KW-1185">Reference proteome</keyword>
<name>A0A4P9ZT25_9FUNG</name>
<dbReference type="AlphaFoldDB" id="A0A4P9ZT25"/>
<accession>A0A4P9ZT25</accession>
<proteinExistence type="predicted"/>
<evidence type="ECO:0000256" key="1">
    <source>
        <dbReference type="SAM" id="Phobius"/>
    </source>
</evidence>
<keyword evidence="1" id="KW-0472">Membrane</keyword>
<dbReference type="EMBL" id="ML002623">
    <property type="protein sequence ID" value="RKP36617.1"/>
    <property type="molecule type" value="Genomic_DNA"/>
</dbReference>
<dbReference type="Proteomes" id="UP000268162">
    <property type="component" value="Unassembled WGS sequence"/>
</dbReference>
<protein>
    <submittedName>
        <fullName evidence="2">Uncharacterized protein</fullName>
    </submittedName>
</protein>
<reference evidence="3" key="1">
    <citation type="journal article" date="2018" name="Nat. Microbiol.">
        <title>Leveraging single-cell genomics to expand the fungal tree of life.</title>
        <authorList>
            <person name="Ahrendt S.R."/>
            <person name="Quandt C.A."/>
            <person name="Ciobanu D."/>
            <person name="Clum A."/>
            <person name="Salamov A."/>
            <person name="Andreopoulos B."/>
            <person name="Cheng J.F."/>
            <person name="Woyke T."/>
            <person name="Pelin A."/>
            <person name="Henrissat B."/>
            <person name="Reynolds N.K."/>
            <person name="Benny G.L."/>
            <person name="Smith M.E."/>
            <person name="James T.Y."/>
            <person name="Grigoriev I.V."/>
        </authorList>
    </citation>
    <scope>NUCLEOTIDE SEQUENCE [LARGE SCALE GENOMIC DNA]</scope>
    <source>
        <strain evidence="3">RSA 468</strain>
    </source>
</reference>
<keyword evidence="1" id="KW-0812">Transmembrane</keyword>
<keyword evidence="1" id="KW-1133">Transmembrane helix</keyword>
<evidence type="ECO:0000313" key="2">
    <source>
        <dbReference type="EMBL" id="RKP36617.1"/>
    </source>
</evidence>
<feature type="transmembrane region" description="Helical" evidence="1">
    <location>
        <begin position="47"/>
        <end position="69"/>
    </location>
</feature>
<dbReference type="OrthoDB" id="10601827at2759"/>
<evidence type="ECO:0000313" key="3">
    <source>
        <dbReference type="Proteomes" id="UP000268162"/>
    </source>
</evidence>